<evidence type="ECO:0008006" key="3">
    <source>
        <dbReference type="Google" id="ProtNLM"/>
    </source>
</evidence>
<evidence type="ECO:0000313" key="1">
    <source>
        <dbReference type="EMBL" id="MEJ8850472.1"/>
    </source>
</evidence>
<dbReference type="RefSeq" id="WP_340345824.1">
    <property type="nucleotide sequence ID" value="NZ_JBBKZT010000015.1"/>
</dbReference>
<name>A0ABU8WSG6_9BURK</name>
<comment type="caution">
    <text evidence="1">The sequence shown here is derived from an EMBL/GenBank/DDBJ whole genome shotgun (WGS) entry which is preliminary data.</text>
</comment>
<dbReference type="Proteomes" id="UP001385892">
    <property type="component" value="Unassembled WGS sequence"/>
</dbReference>
<evidence type="ECO:0000313" key="2">
    <source>
        <dbReference type="Proteomes" id="UP001385892"/>
    </source>
</evidence>
<sequence>MSYYSADLSPLAASLPRTAMGLFTVVCPDGSTEVTPRLDIALALRSGLVRSGRPKARASTRQEAARARARQAVAKADAILGRRCVPRGTSLSAVQRGAINKLGNADLMDAVGRVIGQALRQRDDRIKRLEGQMLARDPMAVRARALAAVRAASNLLAA</sequence>
<organism evidence="1 2">
    <name type="scientific">Variovorax rhizosphaerae</name>
    <dbReference type="NCBI Taxonomy" id="1836200"/>
    <lineage>
        <taxon>Bacteria</taxon>
        <taxon>Pseudomonadati</taxon>
        <taxon>Pseudomonadota</taxon>
        <taxon>Betaproteobacteria</taxon>
        <taxon>Burkholderiales</taxon>
        <taxon>Comamonadaceae</taxon>
        <taxon>Variovorax</taxon>
    </lineage>
</organism>
<accession>A0ABU8WSG6</accession>
<protein>
    <recommendedName>
        <fullName evidence="3">DUF4102 domain-containing protein</fullName>
    </recommendedName>
</protein>
<keyword evidence="2" id="KW-1185">Reference proteome</keyword>
<gene>
    <name evidence="1" type="ORF">WKW82_27800</name>
</gene>
<proteinExistence type="predicted"/>
<dbReference type="EMBL" id="JBBKZT010000015">
    <property type="protein sequence ID" value="MEJ8850472.1"/>
    <property type="molecule type" value="Genomic_DNA"/>
</dbReference>
<reference evidence="1 2" key="1">
    <citation type="submission" date="2024-03" db="EMBL/GenBank/DDBJ databases">
        <title>Novel species of the genus Variovorax.</title>
        <authorList>
            <person name="Liu Q."/>
            <person name="Xin Y.-H."/>
        </authorList>
    </citation>
    <scope>NUCLEOTIDE SEQUENCE [LARGE SCALE GENOMIC DNA]</scope>
    <source>
        <strain evidence="1 2">KACC 18900</strain>
    </source>
</reference>